<comment type="caution">
    <text evidence="1">The sequence shown here is derived from an EMBL/GenBank/DDBJ whole genome shotgun (WGS) entry which is preliminary data.</text>
</comment>
<proteinExistence type="predicted"/>
<dbReference type="OrthoDB" id="2871348at2"/>
<dbReference type="InterPro" id="IPR010064">
    <property type="entry name" value="HK97-gp10_tail"/>
</dbReference>
<dbReference type="Proteomes" id="UP000028091">
    <property type="component" value="Unassembled WGS sequence"/>
</dbReference>
<keyword evidence="2" id="KW-1185">Reference proteome</keyword>
<evidence type="ECO:0000313" key="1">
    <source>
        <dbReference type="EMBL" id="KEP28351.1"/>
    </source>
</evidence>
<sequence>MKIDGLDRLLSQLHTACDGGLKAEYQDWLQEMGLQLLDIIQDELIKENAVDTGRLLSSFRQGDKENHFLISRGGLTLEVGTQLDYASYVNDGHATSSNGERRWVPGRWAGGRFEYDPNASTGMMLASQWIDGNGYWDHAVMLYEQMFEHSLDRKLQSWIDRHFGR</sequence>
<organism evidence="1 2">
    <name type="scientific">Bacillus zhangzhouensis</name>
    <dbReference type="NCBI Taxonomy" id="1178540"/>
    <lineage>
        <taxon>Bacteria</taxon>
        <taxon>Bacillati</taxon>
        <taxon>Bacillota</taxon>
        <taxon>Bacilli</taxon>
        <taxon>Bacillales</taxon>
        <taxon>Bacillaceae</taxon>
        <taxon>Bacillus</taxon>
    </lineage>
</organism>
<evidence type="ECO:0000313" key="2">
    <source>
        <dbReference type="Proteomes" id="UP000028091"/>
    </source>
</evidence>
<reference evidence="1 2" key="1">
    <citation type="submission" date="2012-09" db="EMBL/GenBank/DDBJ databases">
        <title>Genome Sequence of Bacillus sp. DW5-4.</title>
        <authorList>
            <person name="Lai Q."/>
            <person name="Liu Y."/>
            <person name="Shao Z."/>
        </authorList>
    </citation>
    <scope>NUCLEOTIDE SEQUENCE [LARGE SCALE GENOMIC DNA]</scope>
    <source>
        <strain evidence="1 2">DW5-4</strain>
    </source>
</reference>
<dbReference type="AlphaFoldDB" id="A0A081LGH5"/>
<dbReference type="RefSeq" id="WP_034317327.1">
    <property type="nucleotide sequence ID" value="NZ_JOTP01000001.1"/>
</dbReference>
<accession>A0A081LGH5</accession>
<dbReference type="eggNOG" id="ENOG50339GM">
    <property type="taxonomic scope" value="Bacteria"/>
</dbReference>
<dbReference type="EMBL" id="JOTP01000001">
    <property type="protein sequence ID" value="KEP28351.1"/>
    <property type="molecule type" value="Genomic_DNA"/>
</dbReference>
<name>A0A081LGH5_9BACI</name>
<gene>
    <name evidence="1" type="ORF">BA70_01805</name>
</gene>
<protein>
    <submittedName>
        <fullName evidence="1">Phage portal protein</fullName>
    </submittedName>
</protein>
<dbReference type="Pfam" id="PF04883">
    <property type="entry name" value="HK97-gp10_like"/>
    <property type="match status" value="1"/>
</dbReference>